<dbReference type="NCBIfam" id="TIGR02436">
    <property type="entry name" value="four helix bundle protein"/>
    <property type="match status" value="1"/>
</dbReference>
<dbReference type="InterPro" id="IPR036583">
    <property type="entry name" value="23S_rRNA_IVS_sf"/>
</dbReference>
<dbReference type="PANTHER" id="PTHR38471">
    <property type="entry name" value="FOUR HELIX BUNDLE PROTEIN"/>
    <property type="match status" value="1"/>
</dbReference>
<reference evidence="2" key="1">
    <citation type="journal article" date="2019" name="Int. J. Syst. Evol. Microbiol.">
        <title>The Global Catalogue of Microorganisms (GCM) 10K type strain sequencing project: providing services to taxonomists for standard genome sequencing and annotation.</title>
        <authorList>
            <consortium name="The Broad Institute Genomics Platform"/>
            <consortium name="The Broad Institute Genome Sequencing Center for Infectious Disease"/>
            <person name="Wu L."/>
            <person name="Ma J."/>
        </authorList>
    </citation>
    <scope>NUCLEOTIDE SEQUENCE [LARGE SCALE GENOMIC DNA]</scope>
    <source>
        <strain evidence="2">JCM 17917</strain>
    </source>
</reference>
<organism evidence="1 2">
    <name type="scientific">Nibribacter koreensis</name>
    <dbReference type="NCBI Taxonomy" id="1084519"/>
    <lineage>
        <taxon>Bacteria</taxon>
        <taxon>Pseudomonadati</taxon>
        <taxon>Bacteroidota</taxon>
        <taxon>Cytophagia</taxon>
        <taxon>Cytophagales</taxon>
        <taxon>Hymenobacteraceae</taxon>
        <taxon>Nibribacter</taxon>
    </lineage>
</organism>
<proteinExistence type="predicted"/>
<dbReference type="EMBL" id="BAABGX010000002">
    <property type="protein sequence ID" value="GAA4311407.1"/>
    <property type="molecule type" value="Genomic_DNA"/>
</dbReference>
<dbReference type="Pfam" id="PF05635">
    <property type="entry name" value="23S_rRNA_IVP"/>
    <property type="match status" value="1"/>
</dbReference>
<sequence>MHNFRELKVWQEAISLAKQVYEMTAKFPANEKYGLTSQMNRAVVSIASNIAEGAGRNSDKEFVQFLSIALGSAFEVDTQLVLANEFQFLSETYYKSLTIKLNEVQRMLYGFQQSIIRKIKKSSV</sequence>
<comment type="caution">
    <text evidence="1">The sequence shown here is derived from an EMBL/GenBank/DDBJ whole genome shotgun (WGS) entry which is preliminary data.</text>
</comment>
<dbReference type="SUPFAM" id="SSF158446">
    <property type="entry name" value="IVS-encoded protein-like"/>
    <property type="match status" value="1"/>
</dbReference>
<dbReference type="InterPro" id="IPR012657">
    <property type="entry name" value="23S_rRNA-intervening_sequence"/>
</dbReference>
<protein>
    <submittedName>
        <fullName evidence="1">Four helix bundle protein</fullName>
    </submittedName>
</protein>
<dbReference type="RefSeq" id="WP_345167851.1">
    <property type="nucleotide sequence ID" value="NZ_BAABGX010000002.1"/>
</dbReference>
<dbReference type="CDD" id="cd16377">
    <property type="entry name" value="23S_rRNA_IVP_like"/>
    <property type="match status" value="1"/>
</dbReference>
<keyword evidence="2" id="KW-1185">Reference proteome</keyword>
<gene>
    <name evidence="1" type="ORF">GCM10023183_30070</name>
</gene>
<dbReference type="PANTHER" id="PTHR38471:SF2">
    <property type="entry name" value="FOUR HELIX BUNDLE PROTEIN"/>
    <property type="match status" value="1"/>
</dbReference>
<name>A0ABP8FUY5_9BACT</name>
<dbReference type="Gene3D" id="1.20.1440.60">
    <property type="entry name" value="23S rRNA-intervening sequence"/>
    <property type="match status" value="1"/>
</dbReference>
<dbReference type="Proteomes" id="UP001501844">
    <property type="component" value="Unassembled WGS sequence"/>
</dbReference>
<evidence type="ECO:0000313" key="2">
    <source>
        <dbReference type="Proteomes" id="UP001501844"/>
    </source>
</evidence>
<accession>A0ABP8FUY5</accession>
<evidence type="ECO:0000313" key="1">
    <source>
        <dbReference type="EMBL" id="GAA4311407.1"/>
    </source>
</evidence>